<evidence type="ECO:0000256" key="3">
    <source>
        <dbReference type="ARBA" id="ARBA00022723"/>
    </source>
</evidence>
<evidence type="ECO:0000313" key="9">
    <source>
        <dbReference type="EMBL" id="CAF0709770.1"/>
    </source>
</evidence>
<dbReference type="EMBL" id="CAJNOC010000048">
    <property type="protein sequence ID" value="CAF0709770.1"/>
    <property type="molecule type" value="Genomic_DNA"/>
</dbReference>
<dbReference type="SUPFAM" id="SSF50129">
    <property type="entry name" value="GroES-like"/>
    <property type="match status" value="1"/>
</dbReference>
<dbReference type="InterPro" id="IPR011032">
    <property type="entry name" value="GroES-like_sf"/>
</dbReference>
<dbReference type="PANTHER" id="PTHR42940">
    <property type="entry name" value="ALCOHOL DEHYDROGENASE 1-RELATED"/>
    <property type="match status" value="1"/>
</dbReference>
<evidence type="ECO:0000256" key="1">
    <source>
        <dbReference type="ARBA" id="ARBA00001947"/>
    </source>
</evidence>
<dbReference type="GO" id="GO:0046872">
    <property type="term" value="F:metal ion binding"/>
    <property type="evidence" value="ECO:0007669"/>
    <property type="project" value="UniProtKB-KW"/>
</dbReference>
<feature type="domain" description="Alcohol dehydrogenase-like N-terminal" evidence="7">
    <location>
        <begin position="63"/>
        <end position="179"/>
    </location>
</feature>
<evidence type="ECO:0000256" key="5">
    <source>
        <dbReference type="ARBA" id="ARBA00023002"/>
    </source>
</evidence>
<dbReference type="GO" id="GO:0005737">
    <property type="term" value="C:cytoplasm"/>
    <property type="evidence" value="ECO:0007669"/>
    <property type="project" value="TreeGrafter"/>
</dbReference>
<dbReference type="InterPro" id="IPR013154">
    <property type="entry name" value="ADH-like_N"/>
</dbReference>
<keyword evidence="5" id="KW-0560">Oxidoreductase</keyword>
<comment type="cofactor">
    <cofactor evidence="1">
        <name>Zn(2+)</name>
        <dbReference type="ChEBI" id="CHEBI:29105"/>
    </cofactor>
</comment>
<sequence length="386" mass="42405">MMNFQKLLVKKFLEISIVNSKNINPKILVRPMSSKTGERFVFHGTNANPVFQMESGVDLPVLKDGEVLVKVRAATICLSDIHTVCGTRIEPTPSVLGHEACVEIVSHKRNNFDLNIGDRATFSIADTCGTCEFCTNDLSQKCVKLFKYGHAAMSSGSGFNGCYATHIIIRSGTEVIKLPHEISDGLAATINCALATMVNCVDQLPDNVKRSRKKALIQGDGMLGLYGCALLKELGFEKVYCSGNKKIRDDLVMGFGGIPIIDEVKELENETNKFDCVIEACGSPEVVQNGIRLLKPGGAYIFVGMVHPKSGLNITGEQLIRKCLTLKGIHNYQGYHLKKSVEFLKNTINKYPYQSLISPNVFSLNNLPDAINMAISKVYPRICVKP</sequence>
<dbReference type="Pfam" id="PF08240">
    <property type="entry name" value="ADH_N"/>
    <property type="match status" value="1"/>
</dbReference>
<keyword evidence="6" id="KW-0520">NAD</keyword>
<evidence type="ECO:0000259" key="8">
    <source>
        <dbReference type="Pfam" id="PF16912"/>
    </source>
</evidence>
<dbReference type="InterPro" id="IPR036291">
    <property type="entry name" value="NAD(P)-bd_dom_sf"/>
</dbReference>
<reference evidence="9" key="1">
    <citation type="submission" date="2021-02" db="EMBL/GenBank/DDBJ databases">
        <authorList>
            <person name="Nowell W R."/>
        </authorList>
    </citation>
    <scope>NUCLEOTIDE SEQUENCE</scope>
    <source>
        <strain evidence="9">Ploen Becks lab</strain>
    </source>
</reference>
<accession>A0A813M5J0</accession>
<evidence type="ECO:0000256" key="6">
    <source>
        <dbReference type="ARBA" id="ARBA00023027"/>
    </source>
</evidence>
<keyword evidence="3" id="KW-0479">Metal-binding</keyword>
<dbReference type="Gene3D" id="3.90.180.10">
    <property type="entry name" value="Medium-chain alcohol dehydrogenases, catalytic domain"/>
    <property type="match status" value="1"/>
</dbReference>
<dbReference type="Pfam" id="PF16912">
    <property type="entry name" value="Glu_dehyd_C"/>
    <property type="match status" value="1"/>
</dbReference>
<dbReference type="PANTHER" id="PTHR42940:SF3">
    <property type="entry name" value="ALCOHOL DEHYDROGENASE 1-RELATED"/>
    <property type="match status" value="1"/>
</dbReference>
<comment type="caution">
    <text evidence="9">The sequence shown here is derived from an EMBL/GenBank/DDBJ whole genome shotgun (WGS) entry which is preliminary data.</text>
</comment>
<feature type="domain" description="Glucose dehydrogenase C-terminal" evidence="8">
    <location>
        <begin position="208"/>
        <end position="358"/>
    </location>
</feature>
<keyword evidence="4" id="KW-0862">Zinc</keyword>
<dbReference type="SUPFAM" id="SSF51735">
    <property type="entry name" value="NAD(P)-binding Rossmann-fold domains"/>
    <property type="match status" value="1"/>
</dbReference>
<organism evidence="9 10">
    <name type="scientific">Brachionus calyciflorus</name>
    <dbReference type="NCBI Taxonomy" id="104777"/>
    <lineage>
        <taxon>Eukaryota</taxon>
        <taxon>Metazoa</taxon>
        <taxon>Spiralia</taxon>
        <taxon>Gnathifera</taxon>
        <taxon>Rotifera</taxon>
        <taxon>Eurotatoria</taxon>
        <taxon>Monogononta</taxon>
        <taxon>Pseudotrocha</taxon>
        <taxon>Ploima</taxon>
        <taxon>Brachionidae</taxon>
        <taxon>Brachionus</taxon>
    </lineage>
</organism>
<evidence type="ECO:0000256" key="2">
    <source>
        <dbReference type="ARBA" id="ARBA00008072"/>
    </source>
</evidence>
<dbReference type="AlphaFoldDB" id="A0A813M5J0"/>
<dbReference type="InterPro" id="IPR031640">
    <property type="entry name" value="Glu_dehyd_C"/>
</dbReference>
<keyword evidence="10" id="KW-1185">Reference proteome</keyword>
<protein>
    <submittedName>
        <fullName evidence="9">Uncharacterized protein</fullName>
    </submittedName>
</protein>
<gene>
    <name evidence="9" type="ORF">OXX778_LOCUS852</name>
</gene>
<evidence type="ECO:0000256" key="4">
    <source>
        <dbReference type="ARBA" id="ARBA00022833"/>
    </source>
</evidence>
<name>A0A813M5J0_9BILA</name>
<dbReference type="OrthoDB" id="3941538at2759"/>
<dbReference type="Proteomes" id="UP000663879">
    <property type="component" value="Unassembled WGS sequence"/>
</dbReference>
<evidence type="ECO:0000313" key="10">
    <source>
        <dbReference type="Proteomes" id="UP000663879"/>
    </source>
</evidence>
<evidence type="ECO:0000259" key="7">
    <source>
        <dbReference type="Pfam" id="PF08240"/>
    </source>
</evidence>
<comment type="similarity">
    <text evidence="2">Belongs to the zinc-containing alcohol dehydrogenase family.</text>
</comment>
<dbReference type="GO" id="GO:0004022">
    <property type="term" value="F:alcohol dehydrogenase (NAD+) activity"/>
    <property type="evidence" value="ECO:0007669"/>
    <property type="project" value="TreeGrafter"/>
</dbReference>
<proteinExistence type="inferred from homology"/>
<dbReference type="Gene3D" id="3.40.50.720">
    <property type="entry name" value="NAD(P)-binding Rossmann-like Domain"/>
    <property type="match status" value="1"/>
</dbReference>